<dbReference type="InterPro" id="IPR006379">
    <property type="entry name" value="HAD-SF_hydro_IIB"/>
</dbReference>
<reference evidence="1 2" key="1">
    <citation type="submission" date="2023-07" db="EMBL/GenBank/DDBJ databases">
        <title>Genomic Encyclopedia of Type Strains, Phase IV (KMG-IV): sequencing the most valuable type-strain genomes for metagenomic binning, comparative biology and taxonomic classification.</title>
        <authorList>
            <person name="Goeker M."/>
        </authorList>
    </citation>
    <scope>NUCLEOTIDE SEQUENCE [LARGE SCALE GENOMIC DNA]</scope>
    <source>
        <strain evidence="1 2">DSM 16784</strain>
    </source>
</reference>
<comment type="caution">
    <text evidence="1">The sequence shown here is derived from an EMBL/GenBank/DDBJ whole genome shotgun (WGS) entry which is preliminary data.</text>
</comment>
<dbReference type="Pfam" id="PF08282">
    <property type="entry name" value="Hydrolase_3"/>
    <property type="match status" value="1"/>
</dbReference>
<protein>
    <submittedName>
        <fullName evidence="1">Cof subfamily protein (Haloacid dehalogenase superfamily)</fullName>
    </submittedName>
</protein>
<dbReference type="EMBL" id="JAUSUR010000003">
    <property type="protein sequence ID" value="MDQ0361463.1"/>
    <property type="molecule type" value="Genomic_DNA"/>
</dbReference>
<evidence type="ECO:0000313" key="2">
    <source>
        <dbReference type="Proteomes" id="UP001230220"/>
    </source>
</evidence>
<dbReference type="InterPro" id="IPR023214">
    <property type="entry name" value="HAD_sf"/>
</dbReference>
<evidence type="ECO:0000313" key="1">
    <source>
        <dbReference type="EMBL" id="MDQ0361463.1"/>
    </source>
</evidence>
<proteinExistence type="predicted"/>
<dbReference type="PANTHER" id="PTHR10000:SF25">
    <property type="entry name" value="PHOSPHATASE YKRA-RELATED"/>
    <property type="match status" value="1"/>
</dbReference>
<dbReference type="InterPro" id="IPR000150">
    <property type="entry name" value="Cof"/>
</dbReference>
<dbReference type="SUPFAM" id="SSF56784">
    <property type="entry name" value="HAD-like"/>
    <property type="match status" value="1"/>
</dbReference>
<accession>A0ABU0E442</accession>
<dbReference type="PANTHER" id="PTHR10000">
    <property type="entry name" value="PHOSPHOSERINE PHOSPHATASE"/>
    <property type="match status" value="1"/>
</dbReference>
<dbReference type="InterPro" id="IPR036412">
    <property type="entry name" value="HAD-like_sf"/>
</dbReference>
<dbReference type="SFLD" id="SFLDS00003">
    <property type="entry name" value="Haloacid_Dehalogenase"/>
    <property type="match status" value="1"/>
</dbReference>
<organism evidence="1 2">
    <name type="scientific">Breznakia pachnodae</name>
    <dbReference type="NCBI Taxonomy" id="265178"/>
    <lineage>
        <taxon>Bacteria</taxon>
        <taxon>Bacillati</taxon>
        <taxon>Bacillota</taxon>
        <taxon>Erysipelotrichia</taxon>
        <taxon>Erysipelotrichales</taxon>
        <taxon>Erysipelotrichaceae</taxon>
        <taxon>Breznakia</taxon>
    </lineage>
</organism>
<dbReference type="NCBIfam" id="TIGR00099">
    <property type="entry name" value="Cof-subfamily"/>
    <property type="match status" value="1"/>
</dbReference>
<gene>
    <name evidence="1" type="ORF">J2S15_002210</name>
</gene>
<sequence>MKILFFDIDGTLVNSNNRVSPKVRQAIKLARRKGHLAFLCTGRSHNYIDNILDVGFDGFITSAGAYIVYGSEVIDSSPLNPEVVKMVRNVFDEYDIAYDHECENVDYIKEKMISNIFHDDNDIAKHNRIQQFLRESNTLPMNQYNNEPVLKISYSCDNTMQLEKASEKLSDYFTIVVNPTFSNLSGDLMYNNTNKGTAICKLVDYLGLNMDDTIGFGDSMNDIEMLNICNESVVMGNTNDDVKQYATSICESVDDDGIYYELQRRKLI</sequence>
<dbReference type="PROSITE" id="PS01228">
    <property type="entry name" value="COF_1"/>
    <property type="match status" value="1"/>
</dbReference>
<dbReference type="Gene3D" id="3.30.1240.10">
    <property type="match status" value="1"/>
</dbReference>
<name>A0ABU0E442_9FIRM</name>
<dbReference type="RefSeq" id="WP_307408203.1">
    <property type="nucleotide sequence ID" value="NZ_JAUSUR010000003.1"/>
</dbReference>
<keyword evidence="2" id="KW-1185">Reference proteome</keyword>
<dbReference type="SFLD" id="SFLDG01140">
    <property type="entry name" value="C2.B:_Phosphomannomutase_and_P"/>
    <property type="match status" value="1"/>
</dbReference>
<dbReference type="Proteomes" id="UP001230220">
    <property type="component" value="Unassembled WGS sequence"/>
</dbReference>
<dbReference type="Gene3D" id="3.40.50.1000">
    <property type="entry name" value="HAD superfamily/HAD-like"/>
    <property type="match status" value="1"/>
</dbReference>
<dbReference type="NCBIfam" id="TIGR01484">
    <property type="entry name" value="HAD-SF-IIB"/>
    <property type="match status" value="1"/>
</dbReference>